<name>A0ABZ2TMR2_9BACT</name>
<organism evidence="1 3">
    <name type="scientific">Metamycoplasma faucium</name>
    <dbReference type="NCBI Taxonomy" id="56142"/>
    <lineage>
        <taxon>Bacteria</taxon>
        <taxon>Bacillati</taxon>
        <taxon>Mycoplasmatota</taxon>
        <taxon>Mycoplasmoidales</taxon>
        <taxon>Metamycoplasmataceae</taxon>
        <taxon>Metamycoplasma</taxon>
    </lineage>
</organism>
<reference evidence="1 3" key="1">
    <citation type="submission" date="2021-11" db="EMBL/GenBank/DDBJ databases">
        <title>The first genome sequence of unculturable Mycoplasma faucium obtained by de novo assembly of metagenomic reads.</title>
        <authorList>
            <person name="Sabat A.J."/>
            <person name="Bathoorn E."/>
            <person name="Akkerboom V."/>
            <person name="Friedrich A.W."/>
        </authorList>
    </citation>
    <scope>NUCLEOTIDE SEQUENCE [LARGE SCALE GENOMIC DNA]</scope>
    <source>
        <strain evidence="1 3">UMCG-MFM1</strain>
    </source>
</reference>
<sequence>MNEITKNETDKIIHIGQFINGSCINLKLKNDNNIYSGYLYISYSSYLNRKRVNGLESCWNFLSTKRDVEILEVLAKEIEWLSFKNSNKIYKVSEIDWNWEKQIC</sequence>
<gene>
    <name evidence="1" type="ORF">LQ356_00565</name>
    <name evidence="2" type="ORF">LQ356_00655</name>
</gene>
<dbReference type="EMBL" id="CP088155">
    <property type="protein sequence ID" value="WYM97377.1"/>
    <property type="molecule type" value="Genomic_DNA"/>
</dbReference>
<keyword evidence="3" id="KW-1185">Reference proteome</keyword>
<dbReference type="EMBL" id="CP088155">
    <property type="protein sequence ID" value="WYM97395.1"/>
    <property type="molecule type" value="Genomic_DNA"/>
</dbReference>
<evidence type="ECO:0000313" key="2">
    <source>
        <dbReference type="EMBL" id="WYM97395.1"/>
    </source>
</evidence>
<proteinExistence type="predicted"/>
<protein>
    <submittedName>
        <fullName evidence="1">Uncharacterized protein</fullName>
    </submittedName>
</protein>
<dbReference type="RefSeq" id="WP_405311801.1">
    <property type="nucleotide sequence ID" value="NZ_CP088155.1"/>
</dbReference>
<evidence type="ECO:0000313" key="1">
    <source>
        <dbReference type="EMBL" id="WYM97377.1"/>
    </source>
</evidence>
<accession>A0ABZ2TMR2</accession>
<evidence type="ECO:0000313" key="3">
    <source>
        <dbReference type="Proteomes" id="UP001622612"/>
    </source>
</evidence>
<dbReference type="Proteomes" id="UP001622612">
    <property type="component" value="Chromosome"/>
</dbReference>